<evidence type="ECO:0000313" key="3">
    <source>
        <dbReference type="EMBL" id="CAD9230171.1"/>
    </source>
</evidence>
<dbReference type="SUPFAM" id="SSF51126">
    <property type="entry name" value="Pectin lyase-like"/>
    <property type="match status" value="1"/>
</dbReference>
<feature type="signal peptide" evidence="1">
    <location>
        <begin position="1"/>
        <end position="22"/>
    </location>
</feature>
<accession>A0A7S1XD37</accession>
<dbReference type="Gene3D" id="2.160.20.10">
    <property type="entry name" value="Single-stranded right-handed beta-helix, Pectin lyase-like"/>
    <property type="match status" value="1"/>
</dbReference>
<sequence>MTMIRGVIFCVPALALLSLVFGAPAFSDAFHHRGNLPLALRQTCYPPPSQDAKGRCGATPTRQDIVIHRTDSPSAMTEKIRNAPAGSFIFIESGTRVVTNDVVRPNDGITIWAYRGSNVVWDGQRRGNPAIQLNMQDRAHVHPRRGVRIYGIHFTNFYFSNPYNAIIMCATNAWSDGFNAAADARYGYNPPNPWSIDCNTFSNFHAPNSQGAAVSIGSGQKVRGNLFQDSSARAIWAVANGVEISGNTFINIQWSGLVVPGMHGAIRLMLTKNAVVTNNKFQNIGGSAVWFDTNNEKAYVGYNSFSNVGYSCVMFEISGGGSTVEHNKCLGYSMKKPATRNAGAVDTTTAGIYLSTSGGNDYTSGIVIQGNVVVRTAAQAKIRGSSERLGFLEMDQSKFRNSKPPAYSVPGVHGVGPRGTPVFGRLPDSRGSTRPGTASYHSDNNRWYGNVALNTMRNGVAMRESDRSANTYKSTKWQLNQLTGGMLYGEGGSPSGKLMLDTSPQQLAKAGIDTMNQVTLNNANGLNDKAFNVVIQRASGGVRIVVASTTLSGPVQYQVSSQPCGGSYAPGTLVSVGTIGQVGGQGLFVRGCSCQEFVVRALYQGMYGAFSRLSTASL</sequence>
<evidence type="ECO:0000259" key="2">
    <source>
        <dbReference type="Pfam" id="PF13229"/>
    </source>
</evidence>
<feature type="domain" description="Right handed beta helix" evidence="2">
    <location>
        <begin position="197"/>
        <end position="359"/>
    </location>
</feature>
<proteinExistence type="predicted"/>
<reference evidence="3" key="1">
    <citation type="submission" date="2021-01" db="EMBL/GenBank/DDBJ databases">
        <authorList>
            <person name="Corre E."/>
            <person name="Pelletier E."/>
            <person name="Niang G."/>
            <person name="Scheremetjew M."/>
            <person name="Finn R."/>
            <person name="Kale V."/>
            <person name="Holt S."/>
            <person name="Cochrane G."/>
            <person name="Meng A."/>
            <person name="Brown T."/>
            <person name="Cohen L."/>
        </authorList>
    </citation>
    <scope>NUCLEOTIDE SEQUENCE</scope>
    <source>
        <strain evidence="3">SAG 36.94</strain>
    </source>
</reference>
<dbReference type="InterPro" id="IPR011050">
    <property type="entry name" value="Pectin_lyase_fold/virulence"/>
</dbReference>
<dbReference type="InterPro" id="IPR012334">
    <property type="entry name" value="Pectin_lyas_fold"/>
</dbReference>
<evidence type="ECO:0000256" key="1">
    <source>
        <dbReference type="SAM" id="SignalP"/>
    </source>
</evidence>
<organism evidence="3">
    <name type="scientific">Compsopogon caeruleus</name>
    <dbReference type="NCBI Taxonomy" id="31354"/>
    <lineage>
        <taxon>Eukaryota</taxon>
        <taxon>Rhodophyta</taxon>
        <taxon>Compsopogonophyceae</taxon>
        <taxon>Compsopogonales</taxon>
        <taxon>Compsopogonaceae</taxon>
        <taxon>Compsopogon</taxon>
    </lineage>
</organism>
<dbReference type="SMART" id="SM00710">
    <property type="entry name" value="PbH1"/>
    <property type="match status" value="6"/>
</dbReference>
<gene>
    <name evidence="3" type="ORF">CCAE0312_LOCUS2386</name>
</gene>
<protein>
    <recommendedName>
        <fullName evidence="2">Right handed beta helix domain-containing protein</fullName>
    </recommendedName>
</protein>
<name>A0A7S1XD37_9RHOD</name>
<dbReference type="Pfam" id="PF13229">
    <property type="entry name" value="Beta_helix"/>
    <property type="match status" value="1"/>
</dbReference>
<dbReference type="AlphaFoldDB" id="A0A7S1XD37"/>
<dbReference type="EMBL" id="HBGH01004340">
    <property type="protein sequence ID" value="CAD9230171.1"/>
    <property type="molecule type" value="Transcribed_RNA"/>
</dbReference>
<keyword evidence="1" id="KW-0732">Signal</keyword>
<dbReference type="InterPro" id="IPR039448">
    <property type="entry name" value="Beta_helix"/>
</dbReference>
<dbReference type="InterPro" id="IPR006626">
    <property type="entry name" value="PbH1"/>
</dbReference>
<feature type="chain" id="PRO_5031236095" description="Right handed beta helix domain-containing protein" evidence="1">
    <location>
        <begin position="23"/>
        <end position="618"/>
    </location>
</feature>